<sequence>MTVASPGGQLYEATRDPSISVLRVVNEAADIEVGLWIIDIINADELLEAKAMIFVHCWSDGEVPVKLNMHTNTAEIDGEGLIVNVELSGSAVAMRAVATEVHAAVHDPAGGTTVVQLFDNGIGNM</sequence>
<dbReference type="RefSeq" id="XP_014678886.1">
    <property type="nucleotide sequence ID" value="XM_014823400.1"/>
</dbReference>
<protein>
    <submittedName>
        <fullName evidence="2">Uncharacterized protein LOC106818726</fullName>
    </submittedName>
</protein>
<proteinExistence type="predicted"/>
<organism evidence="1 2">
    <name type="scientific">Priapulus caudatus</name>
    <name type="common">Priapulid worm</name>
    <dbReference type="NCBI Taxonomy" id="37621"/>
    <lineage>
        <taxon>Eukaryota</taxon>
        <taxon>Metazoa</taxon>
        <taxon>Ecdysozoa</taxon>
        <taxon>Scalidophora</taxon>
        <taxon>Priapulida</taxon>
        <taxon>Priapulimorpha</taxon>
        <taxon>Priapulimorphida</taxon>
        <taxon>Priapulidae</taxon>
        <taxon>Priapulus</taxon>
    </lineage>
</organism>
<keyword evidence="1" id="KW-1185">Reference proteome</keyword>
<evidence type="ECO:0000313" key="2">
    <source>
        <dbReference type="RefSeq" id="XP_014678886.1"/>
    </source>
</evidence>
<dbReference type="Proteomes" id="UP000695022">
    <property type="component" value="Unplaced"/>
</dbReference>
<name>A0ABM1F365_PRICU</name>
<evidence type="ECO:0000313" key="1">
    <source>
        <dbReference type="Proteomes" id="UP000695022"/>
    </source>
</evidence>
<reference evidence="2" key="1">
    <citation type="submission" date="2025-08" db="UniProtKB">
        <authorList>
            <consortium name="RefSeq"/>
        </authorList>
    </citation>
    <scope>IDENTIFICATION</scope>
</reference>
<gene>
    <name evidence="2" type="primary">LOC106818726</name>
</gene>
<dbReference type="GeneID" id="106818726"/>
<accession>A0ABM1F365</accession>